<reference evidence="2" key="1">
    <citation type="journal article" date="2020" name="bioRxiv">
        <title>Comparative genomics of Chlamydomonas.</title>
        <authorList>
            <person name="Craig R.J."/>
            <person name="Hasan A.R."/>
            <person name="Ness R.W."/>
            <person name="Keightley P.D."/>
        </authorList>
    </citation>
    <scope>NUCLEOTIDE SEQUENCE</scope>
    <source>
        <strain evidence="2">CCAP 11/70</strain>
    </source>
</reference>
<feature type="compositionally biased region" description="Low complexity" evidence="1">
    <location>
        <begin position="172"/>
        <end position="185"/>
    </location>
</feature>
<keyword evidence="3" id="KW-1185">Reference proteome</keyword>
<feature type="region of interest" description="Disordered" evidence="1">
    <location>
        <begin position="342"/>
        <end position="361"/>
    </location>
</feature>
<evidence type="ECO:0000256" key="1">
    <source>
        <dbReference type="SAM" id="MobiDB-lite"/>
    </source>
</evidence>
<protein>
    <submittedName>
        <fullName evidence="2">Uncharacterized protein</fullName>
    </submittedName>
</protein>
<dbReference type="Proteomes" id="UP000612055">
    <property type="component" value="Unassembled WGS sequence"/>
</dbReference>
<accession>A0A835XUP4</accession>
<comment type="caution">
    <text evidence="2">The sequence shown here is derived from an EMBL/GenBank/DDBJ whole genome shotgun (WGS) entry which is preliminary data.</text>
</comment>
<sequence length="664" mass="65668">MEWGARRLRQPRDAKKSRSTRPTRHCVDANAGSSWARPAGAERAPLAFDTTSADTEAQVSLPLLGPNPGKPGIPRLDDFNALVAPPAWRLLLGCAAAAQEELEREEEERRTSQERPNSGLLVATYGSGNEAVGATAARGGSGRQFPSKASKALNSPSPSDPAMTPDNPTINAPSSPSAPAAVASAPAPPPAAAGLLRRRAAAATSALHTWNQGHEQQPPDLDPNHQISSGYVLHPQVCRPQAAAVPAAAVESAAPHLRKRVRIVQPPSHVWSYDTPMSDACTCGCDAQTHVAGAADATGTTRAAVHASRQPGGGECAFANSSGGGGGSGAWVGWGGGLGSPSCAQAAHAPPTDGPQPMAVDGWSPFAGSALPPSLLALAGFTRPQPAAAAAAAASGGGCIDGAAALLMPRHDSSFMTSLLAASLASQPSVAPAAASPAAAAAAAAASPFALAAVSGNSSPANSFGPWTAPPVTAASNAALYPTAGGGASAGGNWPAAAAAAAPANAGGPLPAAFLLDRPALCLSSIQTELNGIHNLCARSTALNLDRGVVQLQRAEALTAVLAAAAATDAGGAAAVAAARAESEAATRAFRTALDIITLCGGLEKHWAGLGASTAAAPLPLSPSLLPPPLTSSLLGVTPSGIPWPAFSSEAAAAAAMASRGAPS</sequence>
<evidence type="ECO:0000313" key="3">
    <source>
        <dbReference type="Proteomes" id="UP000612055"/>
    </source>
</evidence>
<proteinExistence type="predicted"/>
<name>A0A835XUP4_9CHLO</name>
<feature type="region of interest" description="Disordered" evidence="1">
    <location>
        <begin position="102"/>
        <end position="228"/>
    </location>
</feature>
<organism evidence="2 3">
    <name type="scientific">Edaphochlamys debaryana</name>
    <dbReference type="NCBI Taxonomy" id="47281"/>
    <lineage>
        <taxon>Eukaryota</taxon>
        <taxon>Viridiplantae</taxon>
        <taxon>Chlorophyta</taxon>
        <taxon>core chlorophytes</taxon>
        <taxon>Chlorophyceae</taxon>
        <taxon>CS clade</taxon>
        <taxon>Chlamydomonadales</taxon>
        <taxon>Chlamydomonadales incertae sedis</taxon>
        <taxon>Edaphochlamys</taxon>
    </lineage>
</organism>
<dbReference type="AlphaFoldDB" id="A0A835XUP4"/>
<evidence type="ECO:0000313" key="2">
    <source>
        <dbReference type="EMBL" id="KAG2490109.1"/>
    </source>
</evidence>
<dbReference type="EMBL" id="JAEHOE010000065">
    <property type="protein sequence ID" value="KAG2490109.1"/>
    <property type="molecule type" value="Genomic_DNA"/>
</dbReference>
<gene>
    <name evidence="2" type="ORF">HYH03_011415</name>
</gene>
<feature type="region of interest" description="Disordered" evidence="1">
    <location>
        <begin position="1"/>
        <end position="38"/>
    </location>
</feature>